<keyword evidence="2" id="KW-1185">Reference proteome</keyword>
<accession>A0AC61NE01</accession>
<keyword evidence="1" id="KW-0378">Hydrolase</keyword>
<dbReference type="Proteomes" id="UP000826212">
    <property type="component" value="Chromosome"/>
</dbReference>
<sequence>MKIAEKKLQYKIYCNIEELPDSYKALVLRAREETQKSYAPYSQFRVGAALLLENGAVFGGNNQENAAYPSGLCAERTALFYAQSQHPDVAVNVIAISAFFRNNLTQETIKPCGACCQVLSEVEKRSKNIMTVILDGQDQIEVIEGVNNLLPFRFSGEELKNI</sequence>
<gene>
    <name evidence="1" type="primary">cdd</name>
    <name evidence="1" type="ORF">K4L44_14350</name>
</gene>
<organism evidence="1 2">
    <name type="scientific">Halosquirtibacter laminarini</name>
    <dbReference type="NCBI Taxonomy" id="3374600"/>
    <lineage>
        <taxon>Bacteria</taxon>
        <taxon>Pseudomonadati</taxon>
        <taxon>Bacteroidota</taxon>
        <taxon>Bacteroidia</taxon>
        <taxon>Marinilabiliales</taxon>
        <taxon>Prolixibacteraceae</taxon>
        <taxon>Halosquirtibacter</taxon>
    </lineage>
</organism>
<dbReference type="EMBL" id="CP081303">
    <property type="protein sequence ID" value="QZE13731.1"/>
    <property type="molecule type" value="Genomic_DNA"/>
</dbReference>
<reference evidence="1" key="1">
    <citation type="submission" date="2021-08" db="EMBL/GenBank/DDBJ databases">
        <title>Novel anaerobic bacterium isolated from sea squirt in East Sea, Republic of Korea.</title>
        <authorList>
            <person name="Nguyen T.H."/>
            <person name="Li Z."/>
            <person name="Lee Y.-J."/>
            <person name="Ko J."/>
            <person name="Kim S.-G."/>
        </authorList>
    </citation>
    <scope>NUCLEOTIDE SEQUENCE</scope>
    <source>
        <strain evidence="1">KCTC 25031</strain>
    </source>
</reference>
<dbReference type="EC" id="3.5.4.5" evidence="1"/>
<name>A0AC61NE01_9BACT</name>
<protein>
    <submittedName>
        <fullName evidence="1">Cytidine deaminase</fullName>
        <ecNumber evidence="1">3.5.4.5</ecNumber>
    </submittedName>
</protein>
<evidence type="ECO:0000313" key="1">
    <source>
        <dbReference type="EMBL" id="QZE13731.1"/>
    </source>
</evidence>
<evidence type="ECO:0000313" key="2">
    <source>
        <dbReference type="Proteomes" id="UP000826212"/>
    </source>
</evidence>
<proteinExistence type="predicted"/>